<name>W2IN09_PHYNI</name>
<dbReference type="Proteomes" id="UP000053864">
    <property type="component" value="Unassembled WGS sequence"/>
</dbReference>
<dbReference type="AlphaFoldDB" id="W2IN09"/>
<reference evidence="1" key="1">
    <citation type="submission" date="2013-11" db="EMBL/GenBank/DDBJ databases">
        <title>The Genome Sequence of Phytophthora parasitica CJ05E6.</title>
        <authorList>
            <consortium name="The Broad Institute Genomics Platform"/>
            <person name="Russ C."/>
            <person name="Tyler B."/>
            <person name="Panabieres F."/>
            <person name="Shan W."/>
            <person name="Tripathy S."/>
            <person name="Grunwald N."/>
            <person name="Machado M."/>
            <person name="Johnson C.S."/>
            <person name="Arredondo F."/>
            <person name="Hong C."/>
            <person name="Coffey M."/>
            <person name="Young S.K."/>
            <person name="Zeng Q."/>
            <person name="Gargeya S."/>
            <person name="Fitzgerald M."/>
            <person name="Abouelleil A."/>
            <person name="Alvarado L."/>
            <person name="Chapman S.B."/>
            <person name="Gainer-Dewar J."/>
            <person name="Goldberg J."/>
            <person name="Griggs A."/>
            <person name="Gujja S."/>
            <person name="Hansen M."/>
            <person name="Howarth C."/>
            <person name="Imamovic A."/>
            <person name="Ireland A."/>
            <person name="Larimer J."/>
            <person name="McCowan C."/>
            <person name="Murphy C."/>
            <person name="Pearson M."/>
            <person name="Poon T.W."/>
            <person name="Priest M."/>
            <person name="Roberts A."/>
            <person name="Saif S."/>
            <person name="Shea T."/>
            <person name="Sykes S."/>
            <person name="Wortman J."/>
            <person name="Nusbaum C."/>
            <person name="Birren B."/>
        </authorList>
    </citation>
    <scope>NUCLEOTIDE SEQUENCE [LARGE SCALE GENOMIC DNA]</scope>
    <source>
        <strain evidence="1">CJ05E6</strain>
    </source>
</reference>
<proteinExistence type="predicted"/>
<dbReference type="EMBL" id="KI674000">
    <property type="protein sequence ID" value="ETL35465.1"/>
    <property type="molecule type" value="Genomic_DNA"/>
</dbReference>
<gene>
    <name evidence="1" type="ORF">L916_12407</name>
</gene>
<evidence type="ECO:0000313" key="1">
    <source>
        <dbReference type="EMBL" id="ETL35465.1"/>
    </source>
</evidence>
<accession>W2IN09</accession>
<sequence length="35" mass="4054">MAARTWCFLSKAIKCAMECGNLDVLKWFHDKIPEP</sequence>
<organism evidence="1">
    <name type="scientific">Phytophthora nicotianae</name>
    <name type="common">Potato buckeye rot agent</name>
    <name type="synonym">Phytophthora parasitica</name>
    <dbReference type="NCBI Taxonomy" id="4792"/>
    <lineage>
        <taxon>Eukaryota</taxon>
        <taxon>Sar</taxon>
        <taxon>Stramenopiles</taxon>
        <taxon>Oomycota</taxon>
        <taxon>Peronosporomycetes</taxon>
        <taxon>Peronosporales</taxon>
        <taxon>Peronosporaceae</taxon>
        <taxon>Phytophthora</taxon>
    </lineage>
</organism>
<protein>
    <submittedName>
        <fullName evidence="1">Uncharacterized protein</fullName>
    </submittedName>
</protein>